<accession>A0A1H6QUG0</accession>
<reference evidence="4" key="1">
    <citation type="submission" date="2016-10" db="EMBL/GenBank/DDBJ databases">
        <authorList>
            <person name="Varghese N."/>
            <person name="Submissions S."/>
        </authorList>
    </citation>
    <scope>NUCLEOTIDE SEQUENCE [LARGE SCALE GENOMIC DNA]</scope>
    <source>
        <strain evidence="4">DSM 17934</strain>
    </source>
</reference>
<dbReference type="AlphaFoldDB" id="A0A1H6QUG0"/>
<evidence type="ECO:0000313" key="3">
    <source>
        <dbReference type="EMBL" id="SEI47259.1"/>
    </source>
</evidence>
<evidence type="ECO:0000313" key="4">
    <source>
        <dbReference type="Proteomes" id="UP000199702"/>
    </source>
</evidence>
<dbReference type="STRING" id="402734.SAMN05660918_0765"/>
<evidence type="ECO:0000259" key="2">
    <source>
        <dbReference type="Pfam" id="PF08327"/>
    </source>
</evidence>
<evidence type="ECO:0000256" key="1">
    <source>
        <dbReference type="ARBA" id="ARBA00006817"/>
    </source>
</evidence>
<dbReference type="RefSeq" id="WP_091308190.1">
    <property type="nucleotide sequence ID" value="NZ_CBCSJU010000001.1"/>
</dbReference>
<name>A0A1H6QUG0_9FLAO</name>
<dbReference type="OrthoDB" id="287565at2"/>
<sequence length="142" mass="17024">MFTIYHDFVVNVSKEKFFEAVSTPKGLNNWWTLRCSGNPKLEEIYNLNFTDEFNWFAKISKFDKNKCIEFSMAEAMEEWLPTKFGFKIHEINSEKSEIEFYHSNWKAITKEYRIASFCWAMLLNQLKDYLEKGIITPFSERN</sequence>
<dbReference type="InterPro" id="IPR023393">
    <property type="entry name" value="START-like_dom_sf"/>
</dbReference>
<protein>
    <submittedName>
        <fullName evidence="3">Uncharacterized conserved protein YndB, AHSA1/START domain</fullName>
    </submittedName>
</protein>
<keyword evidence="4" id="KW-1185">Reference proteome</keyword>
<comment type="similarity">
    <text evidence="1">Belongs to the AHA1 family.</text>
</comment>
<feature type="domain" description="Activator of Hsp90 ATPase homologue 1/2-like C-terminal" evidence="2">
    <location>
        <begin position="12"/>
        <end position="131"/>
    </location>
</feature>
<dbReference type="InterPro" id="IPR013538">
    <property type="entry name" value="ASHA1/2-like_C"/>
</dbReference>
<dbReference type="SUPFAM" id="SSF55961">
    <property type="entry name" value="Bet v1-like"/>
    <property type="match status" value="1"/>
</dbReference>
<dbReference type="EMBL" id="FNYA01000001">
    <property type="protein sequence ID" value="SEI47259.1"/>
    <property type="molecule type" value="Genomic_DNA"/>
</dbReference>
<dbReference type="CDD" id="cd07814">
    <property type="entry name" value="SRPBCC_CalC_Aha1-like"/>
    <property type="match status" value="1"/>
</dbReference>
<dbReference type="Gene3D" id="3.30.530.20">
    <property type="match status" value="1"/>
</dbReference>
<proteinExistence type="inferred from homology"/>
<organism evidence="3 4">
    <name type="scientific">Flavobacterium terrigena</name>
    <dbReference type="NCBI Taxonomy" id="402734"/>
    <lineage>
        <taxon>Bacteria</taxon>
        <taxon>Pseudomonadati</taxon>
        <taxon>Bacteroidota</taxon>
        <taxon>Flavobacteriia</taxon>
        <taxon>Flavobacteriales</taxon>
        <taxon>Flavobacteriaceae</taxon>
        <taxon>Flavobacterium</taxon>
    </lineage>
</organism>
<gene>
    <name evidence="3" type="ORF">SAMN05660918_0765</name>
</gene>
<dbReference type="Proteomes" id="UP000199702">
    <property type="component" value="Unassembled WGS sequence"/>
</dbReference>
<dbReference type="Pfam" id="PF08327">
    <property type="entry name" value="AHSA1"/>
    <property type="match status" value="1"/>
</dbReference>